<evidence type="ECO:0000256" key="1">
    <source>
        <dbReference type="SAM" id="MobiDB-lite"/>
    </source>
</evidence>
<dbReference type="PANTHER" id="PTHR21705">
    <property type="entry name" value="RAI16 PROTEIN-RELATED"/>
    <property type="match status" value="1"/>
</dbReference>
<keyword evidence="5" id="KW-1185">Reference proteome</keyword>
<feature type="compositionally biased region" description="Polar residues" evidence="1">
    <location>
        <begin position="212"/>
        <end position="236"/>
    </location>
</feature>
<proteinExistence type="predicted"/>
<sequence length="236" mass="26837">MDEESVAILITHALLQYAPVTINRDALICFWCPESHQQLLEDHFIDELIISHPTISRHLIQYIYHGFLVAVFGSSIHQNTMDEVIAATAYSDLVLGAIDEPALLKVFNTLSTCNVKSTMTHRADAEIDEKMLKDFLHYDLHFRKKTSYRYELLFGAYLEDGHFSIVHCRVASRCWTAPYNGSFSSLHIDNHNSIKPDLNQKNGSNQKQSNGLDTNSQTEIHPIITKSTTDEFQLPS</sequence>
<feature type="compositionally biased region" description="Low complexity" evidence="1">
    <location>
        <begin position="199"/>
        <end position="211"/>
    </location>
</feature>
<gene>
    <name evidence="3" type="ORF">OVN521_LOCUS30875</name>
    <name evidence="2" type="ORF">UXM345_LOCUS9412</name>
</gene>
<evidence type="ECO:0000313" key="3">
    <source>
        <dbReference type="EMBL" id="CAF4289713.1"/>
    </source>
</evidence>
<dbReference type="Proteomes" id="UP000663866">
    <property type="component" value="Unassembled WGS sequence"/>
</dbReference>
<dbReference type="Proteomes" id="UP000663842">
    <property type="component" value="Unassembled WGS sequence"/>
</dbReference>
<reference evidence="2" key="1">
    <citation type="submission" date="2021-02" db="EMBL/GenBank/DDBJ databases">
        <authorList>
            <person name="Nowell W R."/>
        </authorList>
    </citation>
    <scope>NUCLEOTIDE SEQUENCE</scope>
</reference>
<accession>A0A819GCX4</accession>
<dbReference type="Pfam" id="PF10257">
    <property type="entry name" value="RAI16-like"/>
    <property type="match status" value="1"/>
</dbReference>
<dbReference type="EMBL" id="CAJOBF010000858">
    <property type="protein sequence ID" value="CAF3879895.1"/>
    <property type="molecule type" value="Genomic_DNA"/>
</dbReference>
<protein>
    <submittedName>
        <fullName evidence="2">Uncharacterized protein</fullName>
    </submittedName>
</protein>
<dbReference type="InterPro" id="IPR019384">
    <property type="entry name" value="FHIP"/>
</dbReference>
<evidence type="ECO:0000313" key="2">
    <source>
        <dbReference type="EMBL" id="CAF3879895.1"/>
    </source>
</evidence>
<dbReference type="EMBL" id="CAJOBG010012618">
    <property type="protein sequence ID" value="CAF4289713.1"/>
    <property type="molecule type" value="Genomic_DNA"/>
</dbReference>
<name>A0A819GCX4_9BILA</name>
<organism evidence="2 4">
    <name type="scientific">Rotaria magnacalcarata</name>
    <dbReference type="NCBI Taxonomy" id="392030"/>
    <lineage>
        <taxon>Eukaryota</taxon>
        <taxon>Metazoa</taxon>
        <taxon>Spiralia</taxon>
        <taxon>Gnathifera</taxon>
        <taxon>Rotifera</taxon>
        <taxon>Eurotatoria</taxon>
        <taxon>Bdelloidea</taxon>
        <taxon>Philodinida</taxon>
        <taxon>Philodinidae</taxon>
        <taxon>Rotaria</taxon>
    </lineage>
</organism>
<dbReference type="PANTHER" id="PTHR21705:SF11">
    <property type="entry name" value="FHIP FAMILY PROTEIN CG3558"/>
    <property type="match status" value="1"/>
</dbReference>
<evidence type="ECO:0000313" key="5">
    <source>
        <dbReference type="Proteomes" id="UP000663866"/>
    </source>
</evidence>
<feature type="region of interest" description="Disordered" evidence="1">
    <location>
        <begin position="194"/>
        <end position="236"/>
    </location>
</feature>
<comment type="caution">
    <text evidence="2">The sequence shown here is derived from an EMBL/GenBank/DDBJ whole genome shotgun (WGS) entry which is preliminary data.</text>
</comment>
<dbReference type="AlphaFoldDB" id="A0A819GCX4"/>
<evidence type="ECO:0000313" key="4">
    <source>
        <dbReference type="Proteomes" id="UP000663842"/>
    </source>
</evidence>